<dbReference type="EMBL" id="CP036261">
    <property type="protein sequence ID" value="QDS90217.1"/>
    <property type="molecule type" value="Genomic_DNA"/>
</dbReference>
<dbReference type="KEGG" id="ruv:EC9_44240"/>
<dbReference type="RefSeq" id="WP_145348072.1">
    <property type="nucleotide sequence ID" value="NZ_CP036261.1"/>
</dbReference>
<gene>
    <name evidence="1" type="ORF">EC9_44240</name>
</gene>
<dbReference type="OrthoDB" id="284592at2"/>
<reference evidence="1 2" key="1">
    <citation type="submission" date="2019-02" db="EMBL/GenBank/DDBJ databases">
        <title>Deep-cultivation of Planctomycetes and their phenomic and genomic characterization uncovers novel biology.</title>
        <authorList>
            <person name="Wiegand S."/>
            <person name="Jogler M."/>
            <person name="Boedeker C."/>
            <person name="Pinto D."/>
            <person name="Vollmers J."/>
            <person name="Rivas-Marin E."/>
            <person name="Kohn T."/>
            <person name="Peeters S.H."/>
            <person name="Heuer A."/>
            <person name="Rast P."/>
            <person name="Oberbeckmann S."/>
            <person name="Bunk B."/>
            <person name="Jeske O."/>
            <person name="Meyerdierks A."/>
            <person name="Storesund J.E."/>
            <person name="Kallscheuer N."/>
            <person name="Luecker S."/>
            <person name="Lage O.M."/>
            <person name="Pohl T."/>
            <person name="Merkel B.J."/>
            <person name="Hornburger P."/>
            <person name="Mueller R.-W."/>
            <person name="Bruemmer F."/>
            <person name="Labrenz M."/>
            <person name="Spormann A.M."/>
            <person name="Op den Camp H."/>
            <person name="Overmann J."/>
            <person name="Amann R."/>
            <person name="Jetten M.S.M."/>
            <person name="Mascher T."/>
            <person name="Medema M.H."/>
            <person name="Devos D.P."/>
            <person name="Kaster A.-K."/>
            <person name="Ovreas L."/>
            <person name="Rohde M."/>
            <person name="Galperin M.Y."/>
            <person name="Jogler C."/>
        </authorList>
    </citation>
    <scope>NUCLEOTIDE SEQUENCE [LARGE SCALE GENOMIC DNA]</scope>
    <source>
        <strain evidence="1 2">EC9</strain>
    </source>
</reference>
<name>A0A517M5S6_9BACT</name>
<proteinExistence type="predicted"/>
<dbReference type="AlphaFoldDB" id="A0A517M5S6"/>
<dbReference type="Proteomes" id="UP000319557">
    <property type="component" value="Chromosome"/>
</dbReference>
<protein>
    <submittedName>
        <fullName evidence="1">Uncharacterized protein</fullName>
    </submittedName>
</protein>
<organism evidence="1 2">
    <name type="scientific">Rosistilla ulvae</name>
    <dbReference type="NCBI Taxonomy" id="1930277"/>
    <lineage>
        <taxon>Bacteria</taxon>
        <taxon>Pseudomonadati</taxon>
        <taxon>Planctomycetota</taxon>
        <taxon>Planctomycetia</taxon>
        <taxon>Pirellulales</taxon>
        <taxon>Pirellulaceae</taxon>
        <taxon>Rosistilla</taxon>
    </lineage>
</organism>
<sequence>MMQNTDPSVADRAKKIYEDRLKSVLEKIALDQFVAIEPDSGEHFLGATLSEAIGKARKQFPDRLSHAIRVGHKAAVHFGLHVR</sequence>
<evidence type="ECO:0000313" key="2">
    <source>
        <dbReference type="Proteomes" id="UP000319557"/>
    </source>
</evidence>
<accession>A0A517M5S6</accession>
<evidence type="ECO:0000313" key="1">
    <source>
        <dbReference type="EMBL" id="QDS90217.1"/>
    </source>
</evidence>
<keyword evidence="2" id="KW-1185">Reference proteome</keyword>